<gene>
    <name evidence="9" type="ORF">ISF26_16820</name>
</gene>
<evidence type="ECO:0000256" key="7">
    <source>
        <dbReference type="RuleBase" id="RU003879"/>
    </source>
</evidence>
<dbReference type="InterPro" id="IPR003400">
    <property type="entry name" value="ExbD"/>
</dbReference>
<keyword evidence="3" id="KW-1003">Cell membrane</keyword>
<protein>
    <submittedName>
        <fullName evidence="9">Biopolymer transporter ExbD</fullName>
    </submittedName>
</protein>
<keyword evidence="6 8" id="KW-0472">Membrane</keyword>
<keyword evidence="5 8" id="KW-1133">Transmembrane helix</keyword>
<feature type="transmembrane region" description="Helical" evidence="8">
    <location>
        <begin position="20"/>
        <end position="41"/>
    </location>
</feature>
<evidence type="ECO:0000256" key="1">
    <source>
        <dbReference type="ARBA" id="ARBA00004162"/>
    </source>
</evidence>
<accession>A0ABY3PIE2</accession>
<name>A0ABY3PIE2_9CYAN</name>
<sequence length="140" mass="15311">MTVKLSDSDGDEGSAGEINVVPLIDVLFSILTFFVLASIFLTTQQGLPLDLPKVAPSDQQQVLSQQLTLTITDKGKYLLDKEPIELAKVGPTVKAELDKDPNRMVVVAGSKEAEYQYVVFVLDELRKVNATRIAMATDTK</sequence>
<keyword evidence="7" id="KW-0653">Protein transport</keyword>
<evidence type="ECO:0000313" key="9">
    <source>
        <dbReference type="EMBL" id="UFP93446.1"/>
    </source>
</evidence>
<dbReference type="EMBL" id="CP063845">
    <property type="protein sequence ID" value="UFP93446.1"/>
    <property type="molecule type" value="Genomic_DNA"/>
</dbReference>
<evidence type="ECO:0000256" key="5">
    <source>
        <dbReference type="ARBA" id="ARBA00022989"/>
    </source>
</evidence>
<organism evidence="9 10">
    <name type="scientific">Gloeobacter morelensis MG652769</name>
    <dbReference type="NCBI Taxonomy" id="2781736"/>
    <lineage>
        <taxon>Bacteria</taxon>
        <taxon>Bacillati</taxon>
        <taxon>Cyanobacteriota</taxon>
        <taxon>Cyanophyceae</taxon>
        <taxon>Gloeobacterales</taxon>
        <taxon>Gloeobacteraceae</taxon>
        <taxon>Gloeobacter</taxon>
        <taxon>Gloeobacter morelensis</taxon>
    </lineage>
</organism>
<dbReference type="Pfam" id="PF02472">
    <property type="entry name" value="ExbD"/>
    <property type="match status" value="1"/>
</dbReference>
<evidence type="ECO:0000256" key="2">
    <source>
        <dbReference type="ARBA" id="ARBA00005811"/>
    </source>
</evidence>
<dbReference type="Gene3D" id="3.30.420.270">
    <property type="match status" value="1"/>
</dbReference>
<evidence type="ECO:0000256" key="6">
    <source>
        <dbReference type="ARBA" id="ARBA00023136"/>
    </source>
</evidence>
<comment type="subcellular location">
    <subcellularLocation>
        <location evidence="1">Cell membrane</location>
        <topology evidence="1">Single-pass membrane protein</topology>
    </subcellularLocation>
    <subcellularLocation>
        <location evidence="7">Cell membrane</location>
        <topology evidence="7">Single-pass type II membrane protein</topology>
    </subcellularLocation>
</comment>
<proteinExistence type="inferred from homology"/>
<dbReference type="RefSeq" id="WP_230840454.1">
    <property type="nucleotide sequence ID" value="NZ_CP063845.1"/>
</dbReference>
<reference evidence="9 10" key="1">
    <citation type="journal article" date="2021" name="Genome Biol. Evol.">
        <title>Complete Genome Sequencing of a Novel Gloeobacter Species from a Waterfall Cave in Mexico.</title>
        <authorList>
            <person name="Saw J.H."/>
            <person name="Cardona T."/>
            <person name="Montejano G."/>
        </authorList>
    </citation>
    <scope>NUCLEOTIDE SEQUENCE [LARGE SCALE GENOMIC DNA]</scope>
    <source>
        <strain evidence="9">MG652769</strain>
    </source>
</reference>
<dbReference type="Proteomes" id="UP001054846">
    <property type="component" value="Chromosome"/>
</dbReference>
<dbReference type="PANTHER" id="PTHR30558:SF3">
    <property type="entry name" value="BIOPOLYMER TRANSPORT PROTEIN EXBD-RELATED"/>
    <property type="match status" value="1"/>
</dbReference>
<comment type="similarity">
    <text evidence="2 7">Belongs to the ExbD/TolR family.</text>
</comment>
<evidence type="ECO:0000256" key="8">
    <source>
        <dbReference type="SAM" id="Phobius"/>
    </source>
</evidence>
<evidence type="ECO:0000256" key="3">
    <source>
        <dbReference type="ARBA" id="ARBA00022475"/>
    </source>
</evidence>
<evidence type="ECO:0000256" key="4">
    <source>
        <dbReference type="ARBA" id="ARBA00022692"/>
    </source>
</evidence>
<keyword evidence="7" id="KW-0813">Transport</keyword>
<keyword evidence="10" id="KW-1185">Reference proteome</keyword>
<keyword evidence="4 7" id="KW-0812">Transmembrane</keyword>
<evidence type="ECO:0000313" key="10">
    <source>
        <dbReference type="Proteomes" id="UP001054846"/>
    </source>
</evidence>
<dbReference type="PANTHER" id="PTHR30558">
    <property type="entry name" value="EXBD MEMBRANE COMPONENT OF PMF-DRIVEN MACROMOLECULE IMPORT SYSTEM"/>
    <property type="match status" value="1"/>
</dbReference>